<dbReference type="PIRSF" id="PIRSF021389">
    <property type="entry name" value="UCP021389"/>
    <property type="match status" value="1"/>
</dbReference>
<dbReference type="Proteomes" id="UP000243591">
    <property type="component" value="Chromosome"/>
</dbReference>
<name>A0A1D2KW57_BROTH</name>
<dbReference type="GeneID" id="66536304"/>
<reference evidence="1 3" key="1">
    <citation type="submission" date="2017-09" db="EMBL/GenBank/DDBJ databases">
        <title>Complete Genome Sequences of Two Strains of the Meat Spoilage Bacterium Brochothrix thermosphacta Isolated from Ground Chicken.</title>
        <authorList>
            <person name="Paoli G.C."/>
            <person name="Wijey C."/>
            <person name="Chen C.-Y."/>
            <person name="Nguyen L."/>
            <person name="Yan X."/>
            <person name="Irwin P.L."/>
        </authorList>
    </citation>
    <scope>NUCLEOTIDE SEQUENCE [LARGE SCALE GENOMIC DNA]</scope>
    <source>
        <strain evidence="1 3">BI</strain>
    </source>
</reference>
<evidence type="ECO:0000313" key="4">
    <source>
        <dbReference type="Proteomes" id="UP000270190"/>
    </source>
</evidence>
<gene>
    <name evidence="2" type="ORF">BTBSAS_180045</name>
    <name evidence="1" type="ORF">CNY62_11475</name>
</gene>
<evidence type="ECO:0000313" key="1">
    <source>
        <dbReference type="EMBL" id="ATF26927.1"/>
    </source>
</evidence>
<dbReference type="InterPro" id="IPR019270">
    <property type="entry name" value="DUF2283"/>
</dbReference>
<dbReference type="OrthoDB" id="2991090at2"/>
<dbReference type="Proteomes" id="UP000270190">
    <property type="component" value="Unassembled WGS sequence"/>
</dbReference>
<keyword evidence="3" id="KW-1185">Reference proteome</keyword>
<evidence type="ECO:0000313" key="2">
    <source>
        <dbReference type="EMBL" id="SPP27693.1"/>
    </source>
</evidence>
<sequence>METRILLMDEVAEAGYLYLLSNQVPIPVVTTEESDATESIVFDYAENGRIVGIEVFDLVYRKLKQMPETKRYEATDNGYYWGFDKPEATFDFAEKGVTIHFADPLFEDFIGYTITDTKLYSKKELDKLI</sequence>
<dbReference type="AlphaFoldDB" id="A0A1D2KW57"/>
<organism evidence="1 3">
    <name type="scientific">Brochothrix thermosphacta</name>
    <name type="common">Microbacterium thermosphactum</name>
    <dbReference type="NCBI Taxonomy" id="2756"/>
    <lineage>
        <taxon>Bacteria</taxon>
        <taxon>Bacillati</taxon>
        <taxon>Bacillota</taxon>
        <taxon>Bacilli</taxon>
        <taxon>Bacillales</taxon>
        <taxon>Listeriaceae</taxon>
        <taxon>Brochothrix</taxon>
    </lineage>
</organism>
<dbReference type="EMBL" id="CP023483">
    <property type="protein sequence ID" value="ATF26927.1"/>
    <property type="molecule type" value="Genomic_DNA"/>
</dbReference>
<dbReference type="Pfam" id="PF10049">
    <property type="entry name" value="DUF2283"/>
    <property type="match status" value="1"/>
</dbReference>
<evidence type="ECO:0000313" key="3">
    <source>
        <dbReference type="Proteomes" id="UP000243591"/>
    </source>
</evidence>
<reference evidence="2" key="2">
    <citation type="submission" date="2018-04" db="EMBL/GenBank/DDBJ databases">
        <authorList>
            <person name="Go L.Y."/>
            <person name="Mitchell J.A."/>
        </authorList>
    </citation>
    <scope>NUCLEOTIDE SEQUENCE</scope>
    <source>
        <strain evidence="2">BSAS1 3</strain>
    </source>
</reference>
<protein>
    <submittedName>
        <fullName evidence="1">DUF2283 domain-containing protein</fullName>
    </submittedName>
</protein>
<proteinExistence type="predicted"/>
<accession>A0A1D2KW57</accession>
<reference evidence="4" key="3">
    <citation type="submission" date="2018-04" db="EMBL/GenBank/DDBJ databases">
        <authorList>
            <person name="Illikoud N."/>
        </authorList>
    </citation>
    <scope>NUCLEOTIDE SEQUENCE [LARGE SCALE GENOMIC DNA]</scope>
</reference>
<dbReference type="RefSeq" id="WP_036042322.1">
    <property type="nucleotide sequence ID" value="NZ_CBCPHX010000001.1"/>
</dbReference>
<dbReference type="KEGG" id="bths:CNY62_11475"/>
<dbReference type="EMBL" id="OUNC01000010">
    <property type="protein sequence ID" value="SPP27693.1"/>
    <property type="molecule type" value="Genomic_DNA"/>
</dbReference>
<dbReference type="InterPro" id="IPR016789">
    <property type="entry name" value="UCP021389"/>
</dbReference>